<dbReference type="GO" id="GO:0006542">
    <property type="term" value="P:glutamine biosynthetic process"/>
    <property type="evidence" value="ECO:0007669"/>
    <property type="project" value="InterPro"/>
</dbReference>
<dbReference type="EMBL" id="HBIB01038758">
    <property type="protein sequence ID" value="CAE0262945.1"/>
    <property type="molecule type" value="Transcribed_RNA"/>
</dbReference>
<dbReference type="PANTHER" id="PTHR43785:SF12">
    <property type="entry name" value="TYPE-1 GLUTAMINE SYNTHETASE 2"/>
    <property type="match status" value="1"/>
</dbReference>
<evidence type="ECO:0000256" key="6">
    <source>
        <dbReference type="RuleBase" id="RU000384"/>
    </source>
</evidence>
<dbReference type="GO" id="GO:0004356">
    <property type="term" value="F:glutamine synthetase activity"/>
    <property type="evidence" value="ECO:0007669"/>
    <property type="project" value="InterPro"/>
</dbReference>
<dbReference type="SMART" id="SM01230">
    <property type="entry name" value="Gln-synt_C"/>
    <property type="match status" value="1"/>
</dbReference>
<sequence length="498" mass="55509">MTSLLANLARARTRTSLSLPFLAPSSRLFNARSYSTDMPTPLTQRNLAEAIQRGEINTVVVGFVDTYGRMMGKRYEPDYFLKSAFESGSKVCNYLLTTNIDLEPIPGFKVANWEMGYGDFTLELDHSSVRRVGSDAVILGNLKRHVRGEGNLAVPEDPRTLLSQQTARLAEMGYGAMAASELEHYVFKSSFEEAKGVGYRNADLKRAGWYPEDYHLFQSHRTEDFNKAVREGLKRANIPVETTKGETGIGQHEINISYSDALDMADQHTLFKTIVKQTAEDMGVSVTFMAKPFCDPDAGSSCHIHLSLVHKDSGKNAFTGSESFEGIMSTPTFRHFLGGWMKATKELMPFYAPTINSYKRFVKGSWAPTAIVWGDDNRTTGFRVVGEGQGLRIECRIPGADVNPYLAFSAAIASGIHGIEQKIEPPAIFQGNAYIATDVERVPTTLREAASLFSASELAKDFFGESVRDHFAHHFHSECDAFDAFVTDWERQKYFEQI</sequence>
<evidence type="ECO:0000256" key="3">
    <source>
        <dbReference type="ARBA" id="ARBA00022741"/>
    </source>
</evidence>
<dbReference type="SUPFAM" id="SSF55931">
    <property type="entry name" value="Glutamine synthetase/guanido kinase"/>
    <property type="match status" value="1"/>
</dbReference>
<dbReference type="FunFam" id="3.30.590.10:FF:000005">
    <property type="entry name" value="Probable glutamine synthetase"/>
    <property type="match status" value="1"/>
</dbReference>
<dbReference type="InterPro" id="IPR008146">
    <property type="entry name" value="Gln_synth_cat_dom"/>
</dbReference>
<evidence type="ECO:0000256" key="5">
    <source>
        <dbReference type="PROSITE-ProRule" id="PRU01331"/>
    </source>
</evidence>
<gene>
    <name evidence="8" type="ORF">PBIL07802_LOCUS25242</name>
</gene>
<dbReference type="Gene3D" id="3.30.590.10">
    <property type="entry name" value="Glutamine synthetase/guanido kinase, catalytic domain"/>
    <property type="match status" value="1"/>
</dbReference>
<reference evidence="8" key="1">
    <citation type="submission" date="2021-01" db="EMBL/GenBank/DDBJ databases">
        <authorList>
            <person name="Corre E."/>
            <person name="Pelletier E."/>
            <person name="Niang G."/>
            <person name="Scheremetjew M."/>
            <person name="Finn R."/>
            <person name="Kale V."/>
            <person name="Holt S."/>
            <person name="Cochrane G."/>
            <person name="Meng A."/>
            <person name="Brown T."/>
            <person name="Cohen L."/>
        </authorList>
    </citation>
    <scope>NUCLEOTIDE SEQUENCE</scope>
    <source>
        <strain evidence="8">NIES-2562</strain>
    </source>
</reference>
<dbReference type="InterPro" id="IPR036651">
    <property type="entry name" value="Gln_synt_N_sf"/>
</dbReference>
<evidence type="ECO:0000313" key="8">
    <source>
        <dbReference type="EMBL" id="CAE0262945.1"/>
    </source>
</evidence>
<accession>A0A7S3GDK0</accession>
<keyword evidence="2" id="KW-0436">Ligase</keyword>
<keyword evidence="4" id="KW-0067">ATP-binding</keyword>
<dbReference type="PANTHER" id="PTHR43785">
    <property type="entry name" value="GAMMA-GLUTAMYLPUTRESCINE SYNTHETASE"/>
    <property type="match status" value="1"/>
</dbReference>
<proteinExistence type="inferred from homology"/>
<protein>
    <recommendedName>
        <fullName evidence="7">GS catalytic domain-containing protein</fullName>
    </recommendedName>
</protein>
<feature type="domain" description="GS catalytic" evidence="7">
    <location>
        <begin position="158"/>
        <end position="498"/>
    </location>
</feature>
<name>A0A7S3GDK0_9EUKA</name>
<dbReference type="GO" id="GO:0006576">
    <property type="term" value="P:biogenic amine metabolic process"/>
    <property type="evidence" value="ECO:0007669"/>
    <property type="project" value="UniProtKB-ARBA"/>
</dbReference>
<keyword evidence="3" id="KW-0547">Nucleotide-binding</keyword>
<dbReference type="PROSITE" id="PS51987">
    <property type="entry name" value="GS_CATALYTIC"/>
    <property type="match status" value="1"/>
</dbReference>
<dbReference type="SUPFAM" id="SSF54368">
    <property type="entry name" value="Glutamine synthetase, N-terminal domain"/>
    <property type="match status" value="1"/>
</dbReference>
<dbReference type="Pfam" id="PF00120">
    <property type="entry name" value="Gln-synt_C"/>
    <property type="match status" value="1"/>
</dbReference>
<dbReference type="AlphaFoldDB" id="A0A7S3GDK0"/>
<evidence type="ECO:0000256" key="2">
    <source>
        <dbReference type="ARBA" id="ARBA00022598"/>
    </source>
</evidence>
<dbReference type="InterPro" id="IPR014746">
    <property type="entry name" value="Gln_synth/guanido_kin_cat_dom"/>
</dbReference>
<dbReference type="GO" id="GO:0005524">
    <property type="term" value="F:ATP binding"/>
    <property type="evidence" value="ECO:0007669"/>
    <property type="project" value="UniProtKB-KW"/>
</dbReference>
<evidence type="ECO:0000259" key="7">
    <source>
        <dbReference type="PROSITE" id="PS51987"/>
    </source>
</evidence>
<evidence type="ECO:0000256" key="4">
    <source>
        <dbReference type="ARBA" id="ARBA00022840"/>
    </source>
</evidence>
<comment type="similarity">
    <text evidence="1 5 6">Belongs to the glutamine synthetase family.</text>
</comment>
<organism evidence="8">
    <name type="scientific">Palpitomonas bilix</name>
    <dbReference type="NCBI Taxonomy" id="652834"/>
    <lineage>
        <taxon>Eukaryota</taxon>
        <taxon>Eukaryota incertae sedis</taxon>
    </lineage>
</organism>
<evidence type="ECO:0000256" key="1">
    <source>
        <dbReference type="ARBA" id="ARBA00009897"/>
    </source>
</evidence>